<protein>
    <submittedName>
        <fullName evidence="1">Uncharacterized protein</fullName>
    </submittedName>
</protein>
<accession>A0AAN8SI01</accession>
<comment type="caution">
    <text evidence="1">The sequence shown here is derived from an EMBL/GenBank/DDBJ whole genome shotgun (WGS) entry which is preliminary data.</text>
</comment>
<dbReference type="EMBL" id="JAWJWE010000001">
    <property type="protein sequence ID" value="KAK6645121.1"/>
    <property type="molecule type" value="Genomic_DNA"/>
</dbReference>
<dbReference type="Proteomes" id="UP001372834">
    <property type="component" value="Unassembled WGS sequence"/>
</dbReference>
<name>A0AAN8SI01_POLSC</name>
<proteinExistence type="predicted"/>
<evidence type="ECO:0000313" key="1">
    <source>
        <dbReference type="EMBL" id="KAK6645121.1"/>
    </source>
</evidence>
<reference evidence="1 2" key="1">
    <citation type="submission" date="2023-10" db="EMBL/GenBank/DDBJ databases">
        <title>Genomes of two closely related lineages of the louse Polyplax serrata with different host specificities.</title>
        <authorList>
            <person name="Martinu J."/>
            <person name="Tarabai H."/>
            <person name="Stefka J."/>
            <person name="Hypsa V."/>
        </authorList>
    </citation>
    <scope>NUCLEOTIDE SEQUENCE [LARGE SCALE GENOMIC DNA]</scope>
    <source>
        <strain evidence="1">HR10_N</strain>
    </source>
</reference>
<evidence type="ECO:0000313" key="2">
    <source>
        <dbReference type="Proteomes" id="UP001372834"/>
    </source>
</evidence>
<organism evidence="1 2">
    <name type="scientific">Polyplax serrata</name>
    <name type="common">Common mouse louse</name>
    <dbReference type="NCBI Taxonomy" id="468196"/>
    <lineage>
        <taxon>Eukaryota</taxon>
        <taxon>Metazoa</taxon>
        <taxon>Ecdysozoa</taxon>
        <taxon>Arthropoda</taxon>
        <taxon>Hexapoda</taxon>
        <taxon>Insecta</taxon>
        <taxon>Pterygota</taxon>
        <taxon>Neoptera</taxon>
        <taxon>Paraneoptera</taxon>
        <taxon>Psocodea</taxon>
        <taxon>Troctomorpha</taxon>
        <taxon>Phthiraptera</taxon>
        <taxon>Anoplura</taxon>
        <taxon>Polyplacidae</taxon>
        <taxon>Polyplax</taxon>
    </lineage>
</organism>
<sequence length="144" mass="15448">MAGLPPEPGDPSYSTAGYSTRCDGWNLVSYAKNKRNNGQSSAVKGLKQLVKFSEGYGNGSVLGKENKSIAVPPTVMGCEFELVGDPTDCLNFSKTKYLECSPKVPVAGTASKHQTRKFMCNEPGDHKTHSQANNLTTVLKSCKS</sequence>
<gene>
    <name evidence="1" type="ORF">RUM43_001397</name>
</gene>
<dbReference type="AlphaFoldDB" id="A0AAN8SI01"/>